<sequence length="127" mass="13494">MPMAAGSARIVAAVVVVQPWKASKAVEPIWLLAEAGSEAIEASPRLRMKNAGKSFKTNHNAKSNVRSDKKSATGMNGSPKKGGHGGKYTWAGDGYSQAEIGIQREAVDVKDPNFEDPEEAEAKSEIV</sequence>
<keyword evidence="3" id="KW-1185">Reference proteome</keyword>
<feature type="region of interest" description="Disordered" evidence="1">
    <location>
        <begin position="50"/>
        <end position="90"/>
    </location>
</feature>
<evidence type="ECO:0008006" key="4">
    <source>
        <dbReference type="Google" id="ProtNLM"/>
    </source>
</evidence>
<comment type="caution">
    <text evidence="2">The sequence shown here is derived from an EMBL/GenBank/DDBJ whole genome shotgun (WGS) entry which is preliminary data.</text>
</comment>
<evidence type="ECO:0000313" key="3">
    <source>
        <dbReference type="Proteomes" id="UP000467840"/>
    </source>
</evidence>
<reference evidence="2 3" key="1">
    <citation type="journal article" date="2020" name="Mol. Plant">
        <title>The Chromosome-Based Rubber Tree Genome Provides New Insights into Spurge Genome Evolution and Rubber Biosynthesis.</title>
        <authorList>
            <person name="Liu J."/>
            <person name="Shi C."/>
            <person name="Shi C.C."/>
            <person name="Li W."/>
            <person name="Zhang Q.J."/>
            <person name="Zhang Y."/>
            <person name="Li K."/>
            <person name="Lu H.F."/>
            <person name="Shi C."/>
            <person name="Zhu S.T."/>
            <person name="Xiao Z.Y."/>
            <person name="Nan H."/>
            <person name="Yue Y."/>
            <person name="Zhu X.G."/>
            <person name="Wu Y."/>
            <person name="Hong X.N."/>
            <person name="Fan G.Y."/>
            <person name="Tong Y."/>
            <person name="Zhang D."/>
            <person name="Mao C.L."/>
            <person name="Liu Y.L."/>
            <person name="Hao S.J."/>
            <person name="Liu W.Q."/>
            <person name="Lv M.Q."/>
            <person name="Zhang H.B."/>
            <person name="Liu Y."/>
            <person name="Hu-Tang G.R."/>
            <person name="Wang J.P."/>
            <person name="Wang J.H."/>
            <person name="Sun Y.H."/>
            <person name="Ni S.B."/>
            <person name="Chen W.B."/>
            <person name="Zhang X.C."/>
            <person name="Jiao Y.N."/>
            <person name="Eichler E.E."/>
            <person name="Li G.H."/>
            <person name="Liu X."/>
            <person name="Gao L.Z."/>
        </authorList>
    </citation>
    <scope>NUCLEOTIDE SEQUENCE [LARGE SCALE GENOMIC DNA]</scope>
    <source>
        <strain evidence="3">cv. GT1</strain>
        <tissue evidence="2">Leaf</tissue>
    </source>
</reference>
<proteinExistence type="predicted"/>
<gene>
    <name evidence="2" type="ORF">GH714_026191</name>
</gene>
<dbReference type="AlphaFoldDB" id="A0A6A6LVF1"/>
<feature type="region of interest" description="Disordered" evidence="1">
    <location>
        <begin position="106"/>
        <end position="127"/>
    </location>
</feature>
<evidence type="ECO:0000256" key="1">
    <source>
        <dbReference type="SAM" id="MobiDB-lite"/>
    </source>
</evidence>
<evidence type="ECO:0000313" key="2">
    <source>
        <dbReference type="EMBL" id="KAF2304006.1"/>
    </source>
</evidence>
<accession>A0A6A6LVF1</accession>
<name>A0A6A6LVF1_HEVBR</name>
<dbReference type="EMBL" id="JAAGAX010000009">
    <property type="protein sequence ID" value="KAF2304006.1"/>
    <property type="molecule type" value="Genomic_DNA"/>
</dbReference>
<feature type="compositionally biased region" description="Polar residues" evidence="1">
    <location>
        <begin position="55"/>
        <end position="64"/>
    </location>
</feature>
<dbReference type="Proteomes" id="UP000467840">
    <property type="component" value="Chromosome 16"/>
</dbReference>
<protein>
    <recommendedName>
        <fullName evidence="4">Hyaluronan/mRNA-binding protein domain-containing protein</fullName>
    </recommendedName>
</protein>
<organism evidence="2 3">
    <name type="scientific">Hevea brasiliensis</name>
    <name type="common">Para rubber tree</name>
    <name type="synonym">Siphonia brasiliensis</name>
    <dbReference type="NCBI Taxonomy" id="3981"/>
    <lineage>
        <taxon>Eukaryota</taxon>
        <taxon>Viridiplantae</taxon>
        <taxon>Streptophyta</taxon>
        <taxon>Embryophyta</taxon>
        <taxon>Tracheophyta</taxon>
        <taxon>Spermatophyta</taxon>
        <taxon>Magnoliopsida</taxon>
        <taxon>eudicotyledons</taxon>
        <taxon>Gunneridae</taxon>
        <taxon>Pentapetalae</taxon>
        <taxon>rosids</taxon>
        <taxon>fabids</taxon>
        <taxon>Malpighiales</taxon>
        <taxon>Euphorbiaceae</taxon>
        <taxon>Crotonoideae</taxon>
        <taxon>Micrandreae</taxon>
        <taxon>Hevea</taxon>
    </lineage>
</organism>